<dbReference type="Pfam" id="PF18928">
    <property type="entry name" value="DUF5677"/>
    <property type="match status" value="1"/>
</dbReference>
<dbReference type="InterPro" id="IPR043733">
    <property type="entry name" value="DUF5677"/>
</dbReference>
<reference evidence="1" key="2">
    <citation type="submission" date="2014-10" db="EMBL/GenBank/DDBJ databases">
        <title>Contrasting mechanisms driving short-term and long-term diversification of pneumococci.</title>
        <authorList>
            <person name="Croucher N.J."/>
            <person name="Coupland P.C."/>
            <person name="Stevenson A.E."/>
            <person name="Callendrello A."/>
            <person name="Bentley S.D."/>
            <person name="Hanage W.P."/>
        </authorList>
    </citation>
    <scope>NUCLEOTIDE SEQUENCE</scope>
    <source>
        <strain evidence="1">R34-3019</strain>
    </source>
</reference>
<name>A0A098AN13_STREE</name>
<proteinExistence type="predicted"/>
<evidence type="ECO:0000313" key="1">
    <source>
        <dbReference type="EMBL" id="CDQ29866.1"/>
    </source>
</evidence>
<dbReference type="AlphaFoldDB" id="A0A098AN13"/>
<accession>A0A098AN13</accession>
<dbReference type="EMBL" id="LK020679">
    <property type="protein sequence ID" value="CDQ29866.1"/>
    <property type="molecule type" value="Genomic_DNA"/>
</dbReference>
<protein>
    <submittedName>
        <fullName evidence="1">Putative phage-related chromosomal island protein</fullName>
    </submittedName>
</protein>
<sequence>MFSKLSDHDFKKGVFRTKFSQLVTPLGKESDWAHSKGPEYLWIGLALQYGNRIEQMERVMLALTNLSKALDLEKILPLPAMSLILNLDIDEKKIFVESLNSAFDLSIFSPLSIILPDSEEVLSKNFYSKSHSFNQRLDILVKVLNEVSDQYSQLSTDVRYFLLYYKMLQGKIQFVESQLHMVDGLSKYPYLDISDPEMRIIRPQIRSMEVALSMSEDMNYPYSKRFWNNISQLTDCEVYSIVMDRSNTIDLNKIKDTVFSTLKYYRDMLQSIEPFNEKLYVLTSILTYSYKRLLELMNHGLQYTISGRSIVRSCIENYVMTKYLIAEEEKHKNIWEEYQYYGIGGYKLISERYIENQPELTNSHINFEYLNLLVSEFQNKEFIDMDTRYFGKGNIRQKFEQVEEDDLYKYHYDYDSQFEHGLWGAIRESSILKCNSAGHQFHGIPDIDDIQKLPDVSHDLVMVLTKHLSVIKEVFPIPSEQIEGDSLC</sequence>
<dbReference type="RefSeq" id="WP_000491809.1">
    <property type="nucleotide sequence ID" value="NZ_AP026919.1"/>
</dbReference>
<organism evidence="1">
    <name type="scientific">Streptococcus pneumoniae</name>
    <dbReference type="NCBI Taxonomy" id="1313"/>
    <lineage>
        <taxon>Bacteria</taxon>
        <taxon>Bacillati</taxon>
        <taxon>Bacillota</taxon>
        <taxon>Bacilli</taxon>
        <taxon>Lactobacillales</taxon>
        <taxon>Streptococcaceae</taxon>
        <taxon>Streptococcus</taxon>
    </lineage>
</organism>
<reference evidence="1" key="1">
    <citation type="submission" date="2014-04" db="EMBL/GenBank/DDBJ databases">
        <authorList>
            <person name="Croucher N."/>
        </authorList>
    </citation>
    <scope>NUCLEOTIDE SEQUENCE</scope>
    <source>
        <strain evidence="1">R34-3019</strain>
    </source>
</reference>